<proteinExistence type="predicted"/>
<name>A0A8H5T7T4_FUSHE</name>
<comment type="caution">
    <text evidence="1">The sequence shown here is derived from an EMBL/GenBank/DDBJ whole genome shotgun (WGS) entry which is preliminary data.</text>
</comment>
<dbReference type="AlphaFoldDB" id="A0A8H5T7T4"/>
<evidence type="ECO:0000313" key="2">
    <source>
        <dbReference type="Proteomes" id="UP000567885"/>
    </source>
</evidence>
<sequence length="86" mass="9034">MTTNSFGGALPRFDFPAQPAPAVTRMARISKALPVVLAAATIAAIAPKTTQDSSSFGRSSMVHNLVQQGQVIVDKRSVDVGLKPNK</sequence>
<keyword evidence="2" id="KW-1185">Reference proteome</keyword>
<dbReference type="OrthoDB" id="4737923at2759"/>
<reference evidence="1 2" key="1">
    <citation type="submission" date="2020-05" db="EMBL/GenBank/DDBJ databases">
        <title>Identification and distribution of gene clusters putatively required for synthesis of sphingolipid metabolism inhibitors in phylogenetically diverse species of the filamentous fungus Fusarium.</title>
        <authorList>
            <person name="Kim H.-S."/>
            <person name="Busman M."/>
            <person name="Brown D.W."/>
            <person name="Divon H."/>
            <person name="Uhlig S."/>
            <person name="Proctor R.H."/>
        </authorList>
    </citation>
    <scope>NUCLEOTIDE SEQUENCE [LARGE SCALE GENOMIC DNA]</scope>
    <source>
        <strain evidence="1 2">NRRL 20693</strain>
    </source>
</reference>
<dbReference type="Proteomes" id="UP000567885">
    <property type="component" value="Unassembled WGS sequence"/>
</dbReference>
<dbReference type="EMBL" id="JAAGWQ010000132">
    <property type="protein sequence ID" value="KAF5664707.1"/>
    <property type="molecule type" value="Genomic_DNA"/>
</dbReference>
<protein>
    <submittedName>
        <fullName evidence="1">Uncharacterized protein</fullName>
    </submittedName>
</protein>
<organism evidence="1 2">
    <name type="scientific">Fusarium heterosporum</name>
    <dbReference type="NCBI Taxonomy" id="42747"/>
    <lineage>
        <taxon>Eukaryota</taxon>
        <taxon>Fungi</taxon>
        <taxon>Dikarya</taxon>
        <taxon>Ascomycota</taxon>
        <taxon>Pezizomycotina</taxon>
        <taxon>Sordariomycetes</taxon>
        <taxon>Hypocreomycetidae</taxon>
        <taxon>Hypocreales</taxon>
        <taxon>Nectriaceae</taxon>
        <taxon>Fusarium</taxon>
        <taxon>Fusarium heterosporum species complex</taxon>
    </lineage>
</organism>
<evidence type="ECO:0000313" key="1">
    <source>
        <dbReference type="EMBL" id="KAF5664707.1"/>
    </source>
</evidence>
<accession>A0A8H5T7T4</accession>
<gene>
    <name evidence="1" type="ORF">FHETE_6978</name>
</gene>